<protein>
    <submittedName>
        <fullName evidence="9">Endolytic transglycosylase MltG</fullName>
    </submittedName>
</protein>
<evidence type="ECO:0000256" key="5">
    <source>
        <dbReference type="ARBA" id="ARBA00023239"/>
    </source>
</evidence>
<dbReference type="EMBL" id="JAINVB010000001">
    <property type="protein sequence ID" value="MCK0086565.1"/>
    <property type="molecule type" value="Genomic_DNA"/>
</dbReference>
<evidence type="ECO:0000256" key="4">
    <source>
        <dbReference type="ARBA" id="ARBA00023136"/>
    </source>
</evidence>
<proteinExistence type="predicted"/>
<dbReference type="PANTHER" id="PTHR30518:SF2">
    <property type="entry name" value="ENDOLYTIC MUREIN TRANSGLYCOSYLASE"/>
    <property type="match status" value="1"/>
</dbReference>
<accession>A0AAW5F4L4</accession>
<keyword evidence="6" id="KW-0961">Cell wall biogenesis/degradation</keyword>
<organism evidence="9 10">
    <name type="scientific">Clostridium symbiosum</name>
    <name type="common">Bacteroides symbiosus</name>
    <dbReference type="NCBI Taxonomy" id="1512"/>
    <lineage>
        <taxon>Bacteria</taxon>
        <taxon>Bacillati</taxon>
        <taxon>Bacillota</taxon>
        <taxon>Clostridia</taxon>
        <taxon>Lachnospirales</taxon>
        <taxon>Lachnospiraceae</taxon>
        <taxon>Otoolea</taxon>
    </lineage>
</organism>
<dbReference type="Gene3D" id="3.30.1490.480">
    <property type="entry name" value="Endolytic murein transglycosylase"/>
    <property type="match status" value="1"/>
</dbReference>
<dbReference type="RefSeq" id="WP_009296155.1">
    <property type="nucleotide sequence ID" value="NZ_JADNAS010000004.1"/>
</dbReference>
<evidence type="ECO:0000256" key="3">
    <source>
        <dbReference type="ARBA" id="ARBA00022989"/>
    </source>
</evidence>
<feature type="compositionally biased region" description="Low complexity" evidence="7">
    <location>
        <begin position="132"/>
        <end position="155"/>
    </location>
</feature>
<dbReference type="InterPro" id="IPR003770">
    <property type="entry name" value="MLTG-like"/>
</dbReference>
<sequence length="186" mass="19867">MSRTTREINRITTTIISMSVRLLFYALVFFLLYEGITRGYSLGHEVFSPTAVAVAPGTDKEFTIRNGESLSEVAEELEKSGLINNKLIFIIQAKFFDYEVYPGTYTLNTSMTSRDMMKAIDESGIERKKAAESSAAASTSSGSSGESGTAGSSAENNGSDESGETTGENGASREDGAADEDGAYVS</sequence>
<dbReference type="GO" id="GO:0016829">
    <property type="term" value="F:lyase activity"/>
    <property type="evidence" value="ECO:0007669"/>
    <property type="project" value="UniProtKB-KW"/>
</dbReference>
<evidence type="ECO:0000256" key="7">
    <source>
        <dbReference type="SAM" id="MobiDB-lite"/>
    </source>
</evidence>
<evidence type="ECO:0000256" key="8">
    <source>
        <dbReference type="SAM" id="Phobius"/>
    </source>
</evidence>
<evidence type="ECO:0000313" key="9">
    <source>
        <dbReference type="EMBL" id="MCK0086565.1"/>
    </source>
</evidence>
<dbReference type="GO" id="GO:0071555">
    <property type="term" value="P:cell wall organization"/>
    <property type="evidence" value="ECO:0007669"/>
    <property type="project" value="UniProtKB-KW"/>
</dbReference>
<gene>
    <name evidence="9" type="ORF">K5I21_11910</name>
</gene>
<keyword evidence="2 8" id="KW-0812">Transmembrane</keyword>
<keyword evidence="1" id="KW-1003">Cell membrane</keyword>
<keyword evidence="3 8" id="KW-1133">Transmembrane helix</keyword>
<feature type="transmembrane region" description="Helical" evidence="8">
    <location>
        <begin position="12"/>
        <end position="33"/>
    </location>
</feature>
<dbReference type="AlphaFoldDB" id="A0AAW5F4L4"/>
<feature type="compositionally biased region" description="Acidic residues" evidence="7">
    <location>
        <begin position="177"/>
        <end position="186"/>
    </location>
</feature>
<dbReference type="PANTHER" id="PTHR30518">
    <property type="entry name" value="ENDOLYTIC MUREIN TRANSGLYCOSYLASE"/>
    <property type="match status" value="1"/>
</dbReference>
<evidence type="ECO:0000256" key="1">
    <source>
        <dbReference type="ARBA" id="ARBA00022475"/>
    </source>
</evidence>
<dbReference type="Proteomes" id="UP001203136">
    <property type="component" value="Unassembled WGS sequence"/>
</dbReference>
<dbReference type="Pfam" id="PF02618">
    <property type="entry name" value="YceG"/>
    <property type="match status" value="1"/>
</dbReference>
<keyword evidence="5" id="KW-0456">Lyase</keyword>
<keyword evidence="4 8" id="KW-0472">Membrane</keyword>
<feature type="compositionally biased region" description="Polar residues" evidence="7">
    <location>
        <begin position="156"/>
        <end position="169"/>
    </location>
</feature>
<name>A0AAW5F4L4_CLOSY</name>
<comment type="caution">
    <text evidence="9">The sequence shown here is derived from an EMBL/GenBank/DDBJ whole genome shotgun (WGS) entry which is preliminary data.</text>
</comment>
<evidence type="ECO:0000313" key="10">
    <source>
        <dbReference type="Proteomes" id="UP001203136"/>
    </source>
</evidence>
<feature type="region of interest" description="Disordered" evidence="7">
    <location>
        <begin position="124"/>
        <end position="186"/>
    </location>
</feature>
<evidence type="ECO:0000256" key="6">
    <source>
        <dbReference type="ARBA" id="ARBA00023316"/>
    </source>
</evidence>
<evidence type="ECO:0000256" key="2">
    <source>
        <dbReference type="ARBA" id="ARBA00022692"/>
    </source>
</evidence>
<reference evidence="9" key="1">
    <citation type="journal article" date="2022" name="Cell Host Microbe">
        <title>Colonization of the live biotherapeutic product VE303 and modulation of the microbiota and metabolites in healthy volunteers.</title>
        <authorList>
            <person name="Dsouza M."/>
            <person name="Menon R."/>
            <person name="Crossette E."/>
            <person name="Bhattarai S.K."/>
            <person name="Schneider J."/>
            <person name="Kim Y.G."/>
            <person name="Reddy S."/>
            <person name="Caballero S."/>
            <person name="Felix C."/>
            <person name="Cornacchione L."/>
            <person name="Hendrickson J."/>
            <person name="Watson A.R."/>
            <person name="Minot S.S."/>
            <person name="Greenfield N."/>
            <person name="Schopf L."/>
            <person name="Szabady R."/>
            <person name="Patarroyo J."/>
            <person name="Smith W."/>
            <person name="Harrison P."/>
            <person name="Kuijper E.J."/>
            <person name="Kelly C.P."/>
            <person name="Olle B."/>
            <person name="Bobilev D."/>
            <person name="Silber J.L."/>
            <person name="Bucci V."/>
            <person name="Roberts B."/>
            <person name="Faith J."/>
            <person name="Norman J.M."/>
        </authorList>
    </citation>
    <scope>NUCLEOTIDE SEQUENCE</scope>
    <source>
        <strain evidence="9">VE303-04</strain>
    </source>
</reference>